<protein>
    <recommendedName>
        <fullName evidence="2">SLS1 C-terminal domain-containing protein</fullName>
    </recommendedName>
</protein>
<feature type="compositionally biased region" description="Pro residues" evidence="1">
    <location>
        <begin position="47"/>
        <end position="62"/>
    </location>
</feature>
<dbReference type="EMBL" id="JADNRY010000054">
    <property type="protein sequence ID" value="KAF9069149.1"/>
    <property type="molecule type" value="Genomic_DNA"/>
</dbReference>
<sequence length="715" mass="79657">MSLALPVLKRQLCHFKHSLVVGRRAQSSLMARLYQLTSEPVSSPSSIPEPPVLPPTPSPAVPPSVSSHESSHTPKKTSKKPRQPKPTAAKKKKAPLRNLLEDSKIQTYLDHIAETSNTVTLSDIDRIRPTTHADPDTPEYEEQYNALVDRLCQSFSKKQLLLFLEILGIERRRGSSKRHCAVQIIEGSWGWPSLTEVQEKKRDWSEVQSESLPLDPRQAFLILGKDGANLHTLSRKYNVHIGFSTNPLALNIEGLRGALKTVREHVVSFKGDVVEEYHSLSSDKPIPSEMLQRISRLSGAFAESFGEGQIRISYRKNDHSSSFIAKRLMSLILCDMESIPGTILAYIPPDSPALAPVPVSLFPRSYALYPFLSSRSLPWNVHASGAFRARKVAEWIGVNLMEDVQKSGGLELGRGRVLDLEENDADIQQTLFKHLPEPSHSRNRVISASLGHILLTPPPSSHVSLIPPLQGQWPISNLLKWIRHEHVGRIFTPCLPAPILHSTPQRQRLLHRLIYEAPSISGNVHQACGVLELEMVLPDSADSSPLTSSETSLGQICRVGHQSTADLMLPNRPMDIRFSVFDSSVLPTNLWPSELQEYFRDLSLFFYNGEPNASPPITIFLDDVKYRLRSSVTVRQREADASAPHLEASIPAITEHTLDPEIDDKSSLCKITCNEPFAGEAWNTFLKGCDLLSAMRAPTKPTRNIMDADNPNITI</sequence>
<accession>A0A9P5PNH0</accession>
<comment type="caution">
    <text evidence="3">The sequence shown here is derived from an EMBL/GenBank/DDBJ whole genome shotgun (WGS) entry which is preliminary data.</text>
</comment>
<name>A0A9P5PNH0_9AGAR</name>
<evidence type="ECO:0000259" key="2">
    <source>
        <dbReference type="Pfam" id="PF20778"/>
    </source>
</evidence>
<keyword evidence="4" id="KW-1185">Reference proteome</keyword>
<proteinExistence type="predicted"/>
<organism evidence="3 4">
    <name type="scientific">Rhodocollybia butyracea</name>
    <dbReference type="NCBI Taxonomy" id="206335"/>
    <lineage>
        <taxon>Eukaryota</taxon>
        <taxon>Fungi</taxon>
        <taxon>Dikarya</taxon>
        <taxon>Basidiomycota</taxon>
        <taxon>Agaricomycotina</taxon>
        <taxon>Agaricomycetes</taxon>
        <taxon>Agaricomycetidae</taxon>
        <taxon>Agaricales</taxon>
        <taxon>Marasmiineae</taxon>
        <taxon>Omphalotaceae</taxon>
        <taxon>Rhodocollybia</taxon>
    </lineage>
</organism>
<gene>
    <name evidence="3" type="ORF">BDP27DRAFT_1326087</name>
</gene>
<evidence type="ECO:0000313" key="4">
    <source>
        <dbReference type="Proteomes" id="UP000772434"/>
    </source>
</evidence>
<feature type="domain" description="SLS1 C-terminal" evidence="2">
    <location>
        <begin position="434"/>
        <end position="619"/>
    </location>
</feature>
<evidence type="ECO:0000256" key="1">
    <source>
        <dbReference type="SAM" id="MobiDB-lite"/>
    </source>
</evidence>
<feature type="region of interest" description="Disordered" evidence="1">
    <location>
        <begin position="40"/>
        <end position="96"/>
    </location>
</feature>
<reference evidence="3" key="1">
    <citation type="submission" date="2020-11" db="EMBL/GenBank/DDBJ databases">
        <authorList>
            <consortium name="DOE Joint Genome Institute"/>
            <person name="Ahrendt S."/>
            <person name="Riley R."/>
            <person name="Andreopoulos W."/>
            <person name="Labutti K."/>
            <person name="Pangilinan J."/>
            <person name="Ruiz-Duenas F.J."/>
            <person name="Barrasa J.M."/>
            <person name="Sanchez-Garcia M."/>
            <person name="Camarero S."/>
            <person name="Miyauchi S."/>
            <person name="Serrano A."/>
            <person name="Linde D."/>
            <person name="Babiker R."/>
            <person name="Drula E."/>
            <person name="Ayuso-Fernandez I."/>
            <person name="Pacheco R."/>
            <person name="Padilla G."/>
            <person name="Ferreira P."/>
            <person name="Barriuso J."/>
            <person name="Kellner H."/>
            <person name="Castanera R."/>
            <person name="Alfaro M."/>
            <person name="Ramirez L."/>
            <person name="Pisabarro A.G."/>
            <person name="Kuo A."/>
            <person name="Tritt A."/>
            <person name="Lipzen A."/>
            <person name="He G."/>
            <person name="Yan M."/>
            <person name="Ng V."/>
            <person name="Cullen D."/>
            <person name="Martin F."/>
            <person name="Rosso M.-N."/>
            <person name="Henrissat B."/>
            <person name="Hibbett D."/>
            <person name="Martinez A.T."/>
            <person name="Grigoriev I.V."/>
        </authorList>
    </citation>
    <scope>NUCLEOTIDE SEQUENCE</scope>
    <source>
        <strain evidence="3">AH 40177</strain>
    </source>
</reference>
<evidence type="ECO:0000313" key="3">
    <source>
        <dbReference type="EMBL" id="KAF9069149.1"/>
    </source>
</evidence>
<dbReference type="Proteomes" id="UP000772434">
    <property type="component" value="Unassembled WGS sequence"/>
</dbReference>
<dbReference type="OrthoDB" id="3362817at2759"/>
<dbReference type="InterPro" id="IPR048401">
    <property type="entry name" value="SLS1_C"/>
</dbReference>
<dbReference type="AlphaFoldDB" id="A0A9P5PNH0"/>
<feature type="compositionally biased region" description="Basic residues" evidence="1">
    <location>
        <begin position="73"/>
        <end position="95"/>
    </location>
</feature>
<dbReference type="Pfam" id="PF20778">
    <property type="entry name" value="SLS1_C"/>
    <property type="match status" value="1"/>
</dbReference>